<reference evidence="1" key="1">
    <citation type="journal article" date="2019" name="bioRxiv">
        <title>The Genome of the Zebra Mussel, Dreissena polymorpha: A Resource for Invasive Species Research.</title>
        <authorList>
            <person name="McCartney M.A."/>
            <person name="Auch B."/>
            <person name="Kono T."/>
            <person name="Mallez S."/>
            <person name="Zhang Y."/>
            <person name="Obille A."/>
            <person name="Becker A."/>
            <person name="Abrahante J.E."/>
            <person name="Garbe J."/>
            <person name="Badalamenti J.P."/>
            <person name="Herman A."/>
            <person name="Mangelson H."/>
            <person name="Liachko I."/>
            <person name="Sullivan S."/>
            <person name="Sone E.D."/>
            <person name="Koren S."/>
            <person name="Silverstein K.A.T."/>
            <person name="Beckman K.B."/>
            <person name="Gohl D.M."/>
        </authorList>
    </citation>
    <scope>NUCLEOTIDE SEQUENCE</scope>
    <source>
        <strain evidence="1">Duluth1</strain>
        <tissue evidence="1">Whole animal</tissue>
    </source>
</reference>
<comment type="caution">
    <text evidence="1">The sequence shown here is derived from an EMBL/GenBank/DDBJ whole genome shotgun (WGS) entry which is preliminary data.</text>
</comment>
<dbReference type="AlphaFoldDB" id="A0A9D4ILG4"/>
<name>A0A9D4ILG4_DREPO</name>
<keyword evidence="2" id="KW-1185">Reference proteome</keyword>
<evidence type="ECO:0000313" key="2">
    <source>
        <dbReference type="Proteomes" id="UP000828390"/>
    </source>
</evidence>
<protein>
    <submittedName>
        <fullName evidence="1">Uncharacterized protein</fullName>
    </submittedName>
</protein>
<dbReference type="EMBL" id="JAIWYP010000009">
    <property type="protein sequence ID" value="KAH3778730.1"/>
    <property type="molecule type" value="Genomic_DNA"/>
</dbReference>
<accession>A0A9D4ILG4</accession>
<dbReference type="Proteomes" id="UP000828390">
    <property type="component" value="Unassembled WGS sequence"/>
</dbReference>
<proteinExistence type="predicted"/>
<evidence type="ECO:0000313" key="1">
    <source>
        <dbReference type="EMBL" id="KAH3778730.1"/>
    </source>
</evidence>
<reference evidence="1" key="2">
    <citation type="submission" date="2020-11" db="EMBL/GenBank/DDBJ databases">
        <authorList>
            <person name="McCartney M.A."/>
            <person name="Auch B."/>
            <person name="Kono T."/>
            <person name="Mallez S."/>
            <person name="Becker A."/>
            <person name="Gohl D.M."/>
            <person name="Silverstein K.A.T."/>
            <person name="Koren S."/>
            <person name="Bechman K.B."/>
            <person name="Herman A."/>
            <person name="Abrahante J.E."/>
            <person name="Garbe J."/>
        </authorList>
    </citation>
    <scope>NUCLEOTIDE SEQUENCE</scope>
    <source>
        <strain evidence="1">Duluth1</strain>
        <tissue evidence="1">Whole animal</tissue>
    </source>
</reference>
<sequence>MLLGLLWSTHHPIQLSDFCQRGRNGSSLEPERRRHILGGDRGVSDGLPCQTTKALLKSRRMRSIWRPVARLLTSWSVNSISCVLQERRSRKPC</sequence>
<organism evidence="1 2">
    <name type="scientific">Dreissena polymorpha</name>
    <name type="common">Zebra mussel</name>
    <name type="synonym">Mytilus polymorpha</name>
    <dbReference type="NCBI Taxonomy" id="45954"/>
    <lineage>
        <taxon>Eukaryota</taxon>
        <taxon>Metazoa</taxon>
        <taxon>Spiralia</taxon>
        <taxon>Lophotrochozoa</taxon>
        <taxon>Mollusca</taxon>
        <taxon>Bivalvia</taxon>
        <taxon>Autobranchia</taxon>
        <taxon>Heteroconchia</taxon>
        <taxon>Euheterodonta</taxon>
        <taxon>Imparidentia</taxon>
        <taxon>Neoheterodontei</taxon>
        <taxon>Myida</taxon>
        <taxon>Dreissenoidea</taxon>
        <taxon>Dreissenidae</taxon>
        <taxon>Dreissena</taxon>
    </lineage>
</organism>
<gene>
    <name evidence="1" type="ORF">DPMN_180200</name>
</gene>